<protein>
    <submittedName>
        <fullName evidence="1">Uncharacterized protein</fullName>
    </submittedName>
</protein>
<proteinExistence type="predicted"/>
<keyword evidence="2" id="KW-1185">Reference proteome</keyword>
<name>A0ACC0L827_RHOML</name>
<evidence type="ECO:0000313" key="1">
    <source>
        <dbReference type="EMBL" id="KAI8524671.1"/>
    </source>
</evidence>
<reference evidence="1" key="1">
    <citation type="submission" date="2022-02" db="EMBL/GenBank/DDBJ databases">
        <title>Plant Genome Project.</title>
        <authorList>
            <person name="Zhang R.-G."/>
        </authorList>
    </citation>
    <scope>NUCLEOTIDE SEQUENCE</scope>
    <source>
        <strain evidence="1">AT1</strain>
    </source>
</reference>
<comment type="caution">
    <text evidence="1">The sequence shown here is derived from an EMBL/GenBank/DDBJ whole genome shotgun (WGS) entry which is preliminary data.</text>
</comment>
<dbReference type="EMBL" id="CM046400">
    <property type="protein sequence ID" value="KAI8524671.1"/>
    <property type="molecule type" value="Genomic_DNA"/>
</dbReference>
<accession>A0ACC0L827</accession>
<evidence type="ECO:0000313" key="2">
    <source>
        <dbReference type="Proteomes" id="UP001062846"/>
    </source>
</evidence>
<gene>
    <name evidence="1" type="ORF">RHMOL_Rhmol13G0166100</name>
</gene>
<organism evidence="1 2">
    <name type="scientific">Rhododendron molle</name>
    <name type="common">Chinese azalea</name>
    <name type="synonym">Azalea mollis</name>
    <dbReference type="NCBI Taxonomy" id="49168"/>
    <lineage>
        <taxon>Eukaryota</taxon>
        <taxon>Viridiplantae</taxon>
        <taxon>Streptophyta</taxon>
        <taxon>Embryophyta</taxon>
        <taxon>Tracheophyta</taxon>
        <taxon>Spermatophyta</taxon>
        <taxon>Magnoliopsida</taxon>
        <taxon>eudicotyledons</taxon>
        <taxon>Gunneridae</taxon>
        <taxon>Pentapetalae</taxon>
        <taxon>asterids</taxon>
        <taxon>Ericales</taxon>
        <taxon>Ericaceae</taxon>
        <taxon>Ericoideae</taxon>
        <taxon>Rhodoreae</taxon>
        <taxon>Rhododendron</taxon>
    </lineage>
</organism>
<dbReference type="Proteomes" id="UP001062846">
    <property type="component" value="Chromosome 13"/>
</dbReference>
<sequence>MNPRTKNTSMADHGGNGGTGEVLNRPKGQTKDRGEPMAVEPEDQTAAEPVGVDGAVVQGGGDGEQSGEQEGAGGEETRSVEAEPCAMDRTGAVGPRIDPTGPLSMVEGLPEIGGSGDVDGSSSASGGDTGPSGSPPRDSAKGKGIVVEEEQTAKDATVEIREENIAFRPPVTAATSSRHVAITLDDVAEHTPDEILAKLLEDNPIIGEYVLKAKEDRARAIEASEAAARAERERAGGGCRDRGKRSRGGSGAESECSD</sequence>